<dbReference type="Proteomes" id="UP000199691">
    <property type="component" value="Unassembled WGS sequence"/>
</dbReference>
<dbReference type="OrthoDB" id="9845972at2"/>
<dbReference type="RefSeq" id="WP_143022678.1">
    <property type="nucleotide sequence ID" value="NZ_FNIX01000005.1"/>
</dbReference>
<accession>A0A1H0PCU8</accession>
<organism evidence="2 3">
    <name type="scientific">Lentzea jiangxiensis</name>
    <dbReference type="NCBI Taxonomy" id="641025"/>
    <lineage>
        <taxon>Bacteria</taxon>
        <taxon>Bacillati</taxon>
        <taxon>Actinomycetota</taxon>
        <taxon>Actinomycetes</taxon>
        <taxon>Pseudonocardiales</taxon>
        <taxon>Pseudonocardiaceae</taxon>
        <taxon>Lentzea</taxon>
    </lineage>
</organism>
<feature type="transmembrane region" description="Helical" evidence="1">
    <location>
        <begin position="140"/>
        <end position="161"/>
    </location>
</feature>
<keyword evidence="1" id="KW-0812">Transmembrane</keyword>
<keyword evidence="1" id="KW-1133">Transmembrane helix</keyword>
<keyword evidence="1" id="KW-0472">Membrane</keyword>
<reference evidence="3" key="1">
    <citation type="submission" date="2016-10" db="EMBL/GenBank/DDBJ databases">
        <authorList>
            <person name="Varghese N."/>
            <person name="Submissions S."/>
        </authorList>
    </citation>
    <scope>NUCLEOTIDE SEQUENCE [LARGE SCALE GENOMIC DNA]</scope>
    <source>
        <strain evidence="3">CGMCC 4.6609</strain>
    </source>
</reference>
<evidence type="ECO:0000313" key="3">
    <source>
        <dbReference type="Proteomes" id="UP000199691"/>
    </source>
</evidence>
<protein>
    <submittedName>
        <fullName evidence="2">Uncharacterized protein</fullName>
    </submittedName>
</protein>
<gene>
    <name evidence="2" type="ORF">SAMN05421507_1059</name>
</gene>
<evidence type="ECO:0000256" key="1">
    <source>
        <dbReference type="SAM" id="Phobius"/>
    </source>
</evidence>
<dbReference type="EMBL" id="FNIX01000005">
    <property type="protein sequence ID" value="SDP02912.1"/>
    <property type="molecule type" value="Genomic_DNA"/>
</dbReference>
<proteinExistence type="predicted"/>
<name>A0A1H0PCU8_9PSEU</name>
<keyword evidence="3" id="KW-1185">Reference proteome</keyword>
<sequence length="162" mass="17495">MVRNSRGADAHSEIWPDPAGMRTTAAFVNGLRTVRTRSGKSFTELAERSKALGYPQSRSTLHKMCQEEKGKLPSTFGRVEHFLLTCGVPAAEIGAWRKAYQRLSEAPDLVAAEPMPIGEVGDFVQDFADFDRSTGVRPSLTWLAGAFLVGTAAGGAVVAWLV</sequence>
<dbReference type="AlphaFoldDB" id="A0A1H0PCU8"/>
<evidence type="ECO:0000313" key="2">
    <source>
        <dbReference type="EMBL" id="SDP02912.1"/>
    </source>
</evidence>